<keyword evidence="2" id="KW-0479">Metal-binding</keyword>
<protein>
    <submittedName>
        <fullName evidence="4">N-acyl-L-amino acid amidohydrolase</fullName>
    </submittedName>
</protein>
<dbReference type="InterPro" id="IPR036264">
    <property type="entry name" value="Bact_exopeptidase_dim_dom"/>
</dbReference>
<dbReference type="Gene3D" id="3.40.630.10">
    <property type="entry name" value="Zn peptidases"/>
    <property type="match status" value="1"/>
</dbReference>
<organism evidence="4 5">
    <name type="scientific">Amycolatopsis japonica</name>
    <dbReference type="NCBI Taxonomy" id="208439"/>
    <lineage>
        <taxon>Bacteria</taxon>
        <taxon>Bacillati</taxon>
        <taxon>Actinomycetota</taxon>
        <taxon>Actinomycetes</taxon>
        <taxon>Pseudonocardiales</taxon>
        <taxon>Pseudonocardiaceae</taxon>
        <taxon>Amycolatopsis</taxon>
        <taxon>Amycolatopsis japonica group</taxon>
    </lineage>
</organism>
<dbReference type="Pfam" id="PF01546">
    <property type="entry name" value="Peptidase_M20"/>
    <property type="match status" value="1"/>
</dbReference>
<feature type="binding site" evidence="2">
    <location>
        <position position="107"/>
    </location>
    <ligand>
        <name>Mn(2+)</name>
        <dbReference type="ChEBI" id="CHEBI:29035"/>
        <label>2</label>
    </ligand>
</feature>
<name>A0A075URX8_9PSEU</name>
<evidence type="ECO:0000313" key="5">
    <source>
        <dbReference type="Proteomes" id="UP000028492"/>
    </source>
</evidence>
<feature type="binding site" evidence="2">
    <location>
        <position position="361"/>
    </location>
    <ligand>
        <name>Mn(2+)</name>
        <dbReference type="ChEBI" id="CHEBI:29035"/>
        <label>2</label>
    </ligand>
</feature>
<keyword evidence="2" id="KW-0464">Manganese</keyword>
<dbReference type="NCBIfam" id="TIGR01891">
    <property type="entry name" value="amidohydrolases"/>
    <property type="match status" value="1"/>
</dbReference>
<dbReference type="PANTHER" id="PTHR11014">
    <property type="entry name" value="PEPTIDASE M20 FAMILY MEMBER"/>
    <property type="match status" value="1"/>
</dbReference>
<dbReference type="HOGENOM" id="CLU_023257_0_1_11"/>
<dbReference type="InterPro" id="IPR011650">
    <property type="entry name" value="Peptidase_M20_dimer"/>
</dbReference>
<accession>A0A075URX8</accession>
<dbReference type="AlphaFoldDB" id="A0A075URX8"/>
<dbReference type="InterPro" id="IPR017439">
    <property type="entry name" value="Amidohydrolase"/>
</dbReference>
<dbReference type="PANTHER" id="PTHR11014:SF63">
    <property type="entry name" value="METALLOPEPTIDASE, PUTATIVE (AFU_ORTHOLOGUE AFUA_6G09600)-RELATED"/>
    <property type="match status" value="1"/>
</dbReference>
<dbReference type="FunFam" id="3.30.70.360:FF:000001">
    <property type="entry name" value="N-acetyldiaminopimelate deacetylase"/>
    <property type="match status" value="1"/>
</dbReference>
<gene>
    <name evidence="4" type="ORF">AJAP_11335</name>
</gene>
<keyword evidence="1 4" id="KW-0378">Hydrolase</keyword>
<evidence type="ECO:0000256" key="2">
    <source>
        <dbReference type="PIRSR" id="PIRSR005962-1"/>
    </source>
</evidence>
<evidence type="ECO:0000256" key="1">
    <source>
        <dbReference type="ARBA" id="ARBA00022801"/>
    </source>
</evidence>
<dbReference type="PIRSF" id="PIRSF005962">
    <property type="entry name" value="Pept_M20D_amidohydro"/>
    <property type="match status" value="1"/>
</dbReference>
<feature type="binding site" evidence="2">
    <location>
        <position position="139"/>
    </location>
    <ligand>
        <name>Mn(2+)</name>
        <dbReference type="ChEBI" id="CHEBI:29035"/>
        <label>2</label>
    </ligand>
</feature>
<dbReference type="KEGG" id="aja:AJAP_11335"/>
<dbReference type="SUPFAM" id="SSF53187">
    <property type="entry name" value="Zn-dependent exopeptidases"/>
    <property type="match status" value="1"/>
</dbReference>
<dbReference type="GO" id="GO:0046872">
    <property type="term" value="F:metal ion binding"/>
    <property type="evidence" value="ECO:0007669"/>
    <property type="project" value="UniProtKB-KW"/>
</dbReference>
<dbReference type="Pfam" id="PF07687">
    <property type="entry name" value="M20_dimer"/>
    <property type="match status" value="1"/>
</dbReference>
<sequence length="389" mass="40772">MTELDELQDRWEAAVEAELPSAIGLRHRVHADPRASGDEEDTARVVVEALDIDDGVRVAKTGRAVLLPGTRPGPAVALRTELDALPVTERTGVPWASETPLMHACGHDVHMAALVATVRAAAVVGVPRPLVALLQPREETSPSGALDIVESGVLTEYGVESVIGAHVQPRLAAGVVSAVPGPVNASTDEFDVVVRGQGGHAGYPHLLRDPILALSQIVVSLQQLASRRVDPVFGAVCSVGRIEAGTTANVVPNEARLSGSLRLMRAEDRDLALEGLAEVVHGTAKAHGCRAELEISPCEPVLHNDAGLTQRAHRRLVRTGAAVDTDFRSFGADDFAHYCGMTRGLMMFVGLGDTAGAPSLHDELFLPPDAAIGQVASALIAGYLAAVEG</sequence>
<evidence type="ECO:0000259" key="3">
    <source>
        <dbReference type="Pfam" id="PF07687"/>
    </source>
</evidence>
<dbReference type="GO" id="GO:0019877">
    <property type="term" value="P:diaminopimelate biosynthetic process"/>
    <property type="evidence" value="ECO:0007669"/>
    <property type="project" value="UniProtKB-ARBA"/>
</dbReference>
<proteinExistence type="predicted"/>
<feature type="binding site" evidence="2">
    <location>
        <position position="166"/>
    </location>
    <ligand>
        <name>Mn(2+)</name>
        <dbReference type="ChEBI" id="CHEBI:29035"/>
        <label>2</label>
    </ligand>
</feature>
<dbReference type="STRING" id="208439.AJAP_11335"/>
<dbReference type="Proteomes" id="UP000028492">
    <property type="component" value="Chromosome"/>
</dbReference>
<evidence type="ECO:0000313" key="4">
    <source>
        <dbReference type="EMBL" id="AIG75156.1"/>
    </source>
</evidence>
<comment type="cofactor">
    <cofactor evidence="2">
        <name>Mn(2+)</name>
        <dbReference type="ChEBI" id="CHEBI:29035"/>
    </cofactor>
    <text evidence="2">The Mn(2+) ion enhances activity.</text>
</comment>
<dbReference type="RefSeq" id="WP_038510403.1">
    <property type="nucleotide sequence ID" value="NZ_CP008953.1"/>
</dbReference>
<dbReference type="EMBL" id="CP008953">
    <property type="protein sequence ID" value="AIG75156.1"/>
    <property type="molecule type" value="Genomic_DNA"/>
</dbReference>
<dbReference type="SUPFAM" id="SSF55031">
    <property type="entry name" value="Bacterial exopeptidase dimerisation domain"/>
    <property type="match status" value="1"/>
</dbReference>
<feature type="binding site" evidence="2">
    <location>
        <position position="105"/>
    </location>
    <ligand>
        <name>Mn(2+)</name>
        <dbReference type="ChEBI" id="CHEBI:29035"/>
        <label>2</label>
    </ligand>
</feature>
<dbReference type="eggNOG" id="COG1473">
    <property type="taxonomic scope" value="Bacteria"/>
</dbReference>
<feature type="domain" description="Peptidase M20 dimerisation" evidence="3">
    <location>
        <begin position="190"/>
        <end position="280"/>
    </location>
</feature>
<reference evidence="4 5" key="1">
    <citation type="journal article" date="2014" name="J. Biotechnol.">
        <title>Complete genome sequence of the actinobacterium Amycolatopsis japonica MG417-CF17(T) (=DSM 44213T) producing (S,S)-N,N'-ethylenediaminedisuccinic acid.</title>
        <authorList>
            <person name="Stegmann E."/>
            <person name="Albersmeier A."/>
            <person name="Spohn M."/>
            <person name="Gert H."/>
            <person name="Weber T."/>
            <person name="Wohlleben W."/>
            <person name="Kalinowski J."/>
            <person name="Ruckert C."/>
        </authorList>
    </citation>
    <scope>NUCLEOTIDE SEQUENCE [LARGE SCALE GENOMIC DNA]</scope>
    <source>
        <strain evidence="5">MG417-CF17 (DSM 44213)</strain>
    </source>
</reference>
<dbReference type="CDD" id="cd03886">
    <property type="entry name" value="M20_Acy1"/>
    <property type="match status" value="1"/>
</dbReference>
<dbReference type="InterPro" id="IPR002933">
    <property type="entry name" value="Peptidase_M20"/>
</dbReference>
<dbReference type="Gene3D" id="3.30.70.360">
    <property type="match status" value="1"/>
</dbReference>
<dbReference type="GO" id="GO:0050118">
    <property type="term" value="F:N-acetyldiaminopimelate deacetylase activity"/>
    <property type="evidence" value="ECO:0007669"/>
    <property type="project" value="UniProtKB-ARBA"/>
</dbReference>
<keyword evidence="5" id="KW-1185">Reference proteome</keyword>